<evidence type="ECO:0000313" key="3">
    <source>
        <dbReference type="Proteomes" id="UP001107558"/>
    </source>
</evidence>
<reference evidence="2" key="1">
    <citation type="submission" date="2021-03" db="EMBL/GenBank/DDBJ databases">
        <title>Chromosome level genome of the anhydrobiotic midge Polypedilum vanderplanki.</title>
        <authorList>
            <person name="Yoshida Y."/>
            <person name="Kikawada T."/>
            <person name="Gusev O."/>
        </authorList>
    </citation>
    <scope>NUCLEOTIDE SEQUENCE</scope>
    <source>
        <strain evidence="2">NIAS01</strain>
        <tissue evidence="2">Whole body or cell culture</tissue>
    </source>
</reference>
<comment type="caution">
    <text evidence="2">The sequence shown here is derived from an EMBL/GenBank/DDBJ whole genome shotgun (WGS) entry which is preliminary data.</text>
</comment>
<dbReference type="OrthoDB" id="6357957at2759"/>
<dbReference type="PANTHER" id="PTHR38338">
    <property type="entry name" value="AGAP013079-PA"/>
    <property type="match status" value="1"/>
</dbReference>
<evidence type="ECO:0000313" key="2">
    <source>
        <dbReference type="EMBL" id="KAG5684877.1"/>
    </source>
</evidence>
<proteinExistence type="predicted"/>
<evidence type="ECO:0000256" key="1">
    <source>
        <dbReference type="SAM" id="MobiDB-lite"/>
    </source>
</evidence>
<dbReference type="PANTHER" id="PTHR38338:SF1">
    <property type="entry name" value="AGAP013079-PA"/>
    <property type="match status" value="1"/>
</dbReference>
<gene>
    <name evidence="2" type="ORF">PVAND_014087</name>
</gene>
<protein>
    <submittedName>
        <fullName evidence="2">Uncharacterized protein</fullName>
    </submittedName>
</protein>
<feature type="compositionally biased region" description="Polar residues" evidence="1">
    <location>
        <begin position="61"/>
        <end position="97"/>
    </location>
</feature>
<dbReference type="AlphaFoldDB" id="A0A9J6CS56"/>
<keyword evidence="3" id="KW-1185">Reference proteome</keyword>
<dbReference type="Proteomes" id="UP001107558">
    <property type="component" value="Chromosome 1"/>
</dbReference>
<accession>A0A9J6CS56</accession>
<organism evidence="2 3">
    <name type="scientific">Polypedilum vanderplanki</name>
    <name type="common">Sleeping chironomid midge</name>
    <dbReference type="NCBI Taxonomy" id="319348"/>
    <lineage>
        <taxon>Eukaryota</taxon>
        <taxon>Metazoa</taxon>
        <taxon>Ecdysozoa</taxon>
        <taxon>Arthropoda</taxon>
        <taxon>Hexapoda</taxon>
        <taxon>Insecta</taxon>
        <taxon>Pterygota</taxon>
        <taxon>Neoptera</taxon>
        <taxon>Endopterygota</taxon>
        <taxon>Diptera</taxon>
        <taxon>Nematocera</taxon>
        <taxon>Chironomoidea</taxon>
        <taxon>Chironomidae</taxon>
        <taxon>Chironominae</taxon>
        <taxon>Polypedilum</taxon>
        <taxon>Polypedilum</taxon>
    </lineage>
</organism>
<dbReference type="EMBL" id="JADBJN010000001">
    <property type="protein sequence ID" value="KAG5684877.1"/>
    <property type="molecule type" value="Genomic_DNA"/>
</dbReference>
<feature type="region of interest" description="Disordered" evidence="1">
    <location>
        <begin position="19"/>
        <end position="112"/>
    </location>
</feature>
<feature type="compositionally biased region" description="Low complexity" evidence="1">
    <location>
        <begin position="39"/>
        <end position="49"/>
    </location>
</feature>
<name>A0A9J6CS56_POLVA</name>
<sequence length="138" mass="15539">MAFQIPLMRNDYDIYKMNHAKGKQVASKQSNSRSRKPSDSLSSSPGQNDPFMSPSHRNLHHVQSASARYQFTRVNSRSSQSSLIMSPTRSHSMHNTSPPKPIKSDSQNSLNKFHNRLVDKLRKAFKSSSSSSSDDTRS</sequence>